<dbReference type="InterPro" id="IPR013324">
    <property type="entry name" value="RNA_pol_sigma_r3/r4-like"/>
</dbReference>
<reference evidence="7" key="1">
    <citation type="submission" date="2009-11" db="EMBL/GenBank/DDBJ databases">
        <title>Involvement of aldehyde dehydrogenase gene in virulence of Pseudomonas cichorii on eggplant and its genetic diversity among Pseudomonas spp.</title>
        <authorList>
            <person name="Tanaka M."/>
            <person name="Wali U."/>
            <person name="Koyanagi M."/>
            <person name="Kajihara S."/>
            <person name="Hikida Y."/>
            <person name="Ohnishi K."/>
            <person name="Kiba A."/>
            <person name="Hikichi Y."/>
        </authorList>
    </citation>
    <scope>NUCLEOTIDE SEQUENCE</scope>
    <source>
        <strain evidence="7">MAFF 301130</strain>
        <strain evidence="8">MAFF 301817</strain>
    </source>
</reference>
<dbReference type="EMBL" id="AB530878">
    <property type="protein sequence ID" value="BAI49029.1"/>
    <property type="molecule type" value="Genomic_DNA"/>
</dbReference>
<dbReference type="GO" id="GO:0006352">
    <property type="term" value="P:DNA-templated transcription initiation"/>
    <property type="evidence" value="ECO:0007669"/>
    <property type="project" value="InterPro"/>
</dbReference>
<organism evidence="7">
    <name type="scientific">Pseudomonas viridiflava</name>
    <name type="common">Phytomonas viridiflava</name>
    <dbReference type="NCBI Taxonomy" id="33069"/>
    <lineage>
        <taxon>Bacteria</taxon>
        <taxon>Pseudomonadati</taxon>
        <taxon>Pseudomonadota</taxon>
        <taxon>Gammaproteobacteria</taxon>
        <taxon>Pseudomonadales</taxon>
        <taxon>Pseudomonadaceae</taxon>
        <taxon>Pseudomonas</taxon>
    </lineage>
</organism>
<dbReference type="InterPro" id="IPR013325">
    <property type="entry name" value="RNA_pol_sigma_r2"/>
</dbReference>
<dbReference type="SUPFAM" id="SSF88659">
    <property type="entry name" value="Sigma3 and sigma4 domains of RNA polymerase sigma factors"/>
    <property type="match status" value="1"/>
</dbReference>
<dbReference type="CDD" id="cd06171">
    <property type="entry name" value="Sigma70_r4"/>
    <property type="match status" value="1"/>
</dbReference>
<evidence type="ECO:0000256" key="4">
    <source>
        <dbReference type="ARBA" id="ARBA00023163"/>
    </source>
</evidence>
<evidence type="ECO:0000313" key="7">
    <source>
        <dbReference type="EMBL" id="BAI49029.1"/>
    </source>
</evidence>
<dbReference type="InterPro" id="IPR007627">
    <property type="entry name" value="RNA_pol_sigma70_r2"/>
</dbReference>
<evidence type="ECO:0000259" key="5">
    <source>
        <dbReference type="Pfam" id="PF04542"/>
    </source>
</evidence>
<dbReference type="Pfam" id="PF08281">
    <property type="entry name" value="Sigma70_r4_2"/>
    <property type="match status" value="1"/>
</dbReference>
<dbReference type="GO" id="GO:0016987">
    <property type="term" value="F:sigma factor activity"/>
    <property type="evidence" value="ECO:0007669"/>
    <property type="project" value="UniProtKB-KW"/>
</dbReference>
<evidence type="ECO:0000256" key="1">
    <source>
        <dbReference type="ARBA" id="ARBA00010641"/>
    </source>
</evidence>
<dbReference type="Gene3D" id="1.10.1740.10">
    <property type="match status" value="1"/>
</dbReference>
<dbReference type="SUPFAM" id="SSF88946">
    <property type="entry name" value="Sigma2 domain of RNA polymerase sigma factors"/>
    <property type="match status" value="1"/>
</dbReference>
<dbReference type="InterPro" id="IPR036388">
    <property type="entry name" value="WH-like_DNA-bd_sf"/>
</dbReference>
<dbReference type="GO" id="GO:0003677">
    <property type="term" value="F:DNA binding"/>
    <property type="evidence" value="ECO:0007669"/>
    <property type="project" value="InterPro"/>
</dbReference>
<name>D0G7X6_PSEVI</name>
<dbReference type="EMBL" id="AB530886">
    <property type="protein sequence ID" value="BAI49037.1"/>
    <property type="molecule type" value="Genomic_DNA"/>
</dbReference>
<dbReference type="InterPro" id="IPR014284">
    <property type="entry name" value="RNA_pol_sigma-70_dom"/>
</dbReference>
<evidence type="ECO:0000313" key="8">
    <source>
        <dbReference type="EMBL" id="BAI49037.1"/>
    </source>
</evidence>
<dbReference type="Pfam" id="PF04542">
    <property type="entry name" value="Sigma70_r2"/>
    <property type="match status" value="1"/>
</dbReference>
<protein>
    <submittedName>
        <fullName evidence="7">Sigma factor HrpL</fullName>
    </submittedName>
</protein>
<dbReference type="InterPro" id="IPR013249">
    <property type="entry name" value="RNA_pol_sigma70_r4_t2"/>
</dbReference>
<sequence length="235" mass="26551">MSGMPHLAQNGFFEEINTLFINGLKMFKGWYVRCSPLMAIGGITTAYQEINVEGKDIQRDGTVIGVIALDLGGLARTSEKKLRGFIGKRVFNQADVDDLMQMTYLEAWRNQHKFMGTSRPETWLFGIAANLVRNHFKTFYNQPQRMELTDTEMESFEHGHDPSMLSDHQRTLGRTLAAIEELSVDMRAVLDLVVDADVSYQDAARHLAVPIGTIRSRLARARGQLKSSVYSKEVH</sequence>
<feature type="domain" description="RNA polymerase sigma-70 region 2" evidence="5">
    <location>
        <begin position="77"/>
        <end position="137"/>
    </location>
</feature>
<dbReference type="PANTHER" id="PTHR43133:SF51">
    <property type="entry name" value="RNA POLYMERASE SIGMA FACTOR"/>
    <property type="match status" value="1"/>
</dbReference>
<dbReference type="PANTHER" id="PTHR43133">
    <property type="entry name" value="RNA POLYMERASE ECF-TYPE SIGMA FACTO"/>
    <property type="match status" value="1"/>
</dbReference>
<evidence type="ECO:0000259" key="6">
    <source>
        <dbReference type="Pfam" id="PF08281"/>
    </source>
</evidence>
<dbReference type="AlphaFoldDB" id="D0G7X6"/>
<comment type="similarity">
    <text evidence="1">Belongs to the sigma-70 factor family. ECF subfamily.</text>
</comment>
<keyword evidence="3" id="KW-0731">Sigma factor</keyword>
<dbReference type="Gene3D" id="1.10.10.10">
    <property type="entry name" value="Winged helix-like DNA-binding domain superfamily/Winged helix DNA-binding domain"/>
    <property type="match status" value="1"/>
</dbReference>
<feature type="domain" description="RNA polymerase sigma factor 70 region 4 type 2" evidence="6">
    <location>
        <begin position="176"/>
        <end position="225"/>
    </location>
</feature>
<evidence type="ECO:0000256" key="3">
    <source>
        <dbReference type="ARBA" id="ARBA00023082"/>
    </source>
</evidence>
<proteinExistence type="inferred from homology"/>
<evidence type="ECO:0000256" key="2">
    <source>
        <dbReference type="ARBA" id="ARBA00023015"/>
    </source>
</evidence>
<gene>
    <name evidence="7" type="primary">hrpL</name>
</gene>
<keyword evidence="2" id="KW-0805">Transcription regulation</keyword>
<accession>D0G7X6</accession>
<dbReference type="InterPro" id="IPR039425">
    <property type="entry name" value="RNA_pol_sigma-70-like"/>
</dbReference>
<keyword evidence="4" id="KW-0804">Transcription</keyword>
<dbReference type="NCBIfam" id="TIGR02937">
    <property type="entry name" value="sigma70-ECF"/>
    <property type="match status" value="1"/>
</dbReference>